<keyword evidence="1" id="KW-0813">Transport</keyword>
<dbReference type="STRING" id="579405.Dd703_3163"/>
<dbReference type="GO" id="GO:0022857">
    <property type="term" value="F:transmembrane transporter activity"/>
    <property type="evidence" value="ECO:0007669"/>
    <property type="project" value="UniProtKB-UniRule"/>
</dbReference>
<dbReference type="Pfam" id="PF02592">
    <property type="entry name" value="Vut_1"/>
    <property type="match status" value="1"/>
</dbReference>
<dbReference type="Proteomes" id="UP000002734">
    <property type="component" value="Chromosome"/>
</dbReference>
<dbReference type="InterPro" id="IPR003744">
    <property type="entry name" value="YhhQ"/>
</dbReference>
<keyword evidence="1" id="KW-0997">Cell inner membrane</keyword>
<comment type="similarity">
    <text evidence="1">Belongs to the vitamin uptake transporter (VUT/ECF) (TC 2.A.88) family. Q precursor transporter subfamily.</text>
</comment>
<dbReference type="KEGG" id="dda:Dd703_3163"/>
<keyword evidence="1" id="KW-1133">Transmembrane helix</keyword>
<dbReference type="RefSeq" id="WP_015854827.1">
    <property type="nucleotide sequence ID" value="NC_012880.1"/>
</dbReference>
<gene>
    <name evidence="2" type="ordered locus">Dd703_3163</name>
</gene>
<dbReference type="NCBIfam" id="TIGR00697">
    <property type="entry name" value="queuosine precursor transporter"/>
    <property type="match status" value="1"/>
</dbReference>
<accession>C6CD56</accession>
<evidence type="ECO:0000256" key="1">
    <source>
        <dbReference type="HAMAP-Rule" id="MF_02088"/>
    </source>
</evidence>
<comment type="function">
    <text evidence="1">Involved in the import of queuosine (Q) precursors, required for Q precursor salvage.</text>
</comment>
<feature type="transmembrane region" description="Helical" evidence="1">
    <location>
        <begin position="216"/>
        <end position="241"/>
    </location>
</feature>
<proteinExistence type="inferred from homology"/>
<feature type="transmembrane region" description="Helical" evidence="1">
    <location>
        <begin position="79"/>
        <end position="96"/>
    </location>
</feature>
<organism evidence="2 3">
    <name type="scientific">Musicola paradisiaca (strain Ech703)</name>
    <name type="common">Dickeya paradisiaca</name>
    <name type="synonym">Dickeya dadantii</name>
    <dbReference type="NCBI Taxonomy" id="579405"/>
    <lineage>
        <taxon>Bacteria</taxon>
        <taxon>Pseudomonadati</taxon>
        <taxon>Pseudomonadota</taxon>
        <taxon>Gammaproteobacteria</taxon>
        <taxon>Enterobacterales</taxon>
        <taxon>Pectobacteriaceae</taxon>
        <taxon>Musicola</taxon>
    </lineage>
</organism>
<feature type="transmembrane region" description="Helical" evidence="1">
    <location>
        <begin position="175"/>
        <end position="195"/>
    </location>
</feature>
<keyword evidence="1" id="KW-0812">Transmembrane</keyword>
<keyword evidence="1" id="KW-0472">Membrane</keyword>
<dbReference type="EMBL" id="CP001654">
    <property type="protein sequence ID" value="ACS86927.1"/>
    <property type="molecule type" value="Genomic_DNA"/>
</dbReference>
<protein>
    <recommendedName>
        <fullName evidence="1">Probable queuosine precursor transporter</fullName>
        <shortName evidence="1">Q precursor transporter</shortName>
    </recommendedName>
</protein>
<comment type="subcellular location">
    <subcellularLocation>
        <location evidence="1">Cell inner membrane</location>
        <topology evidence="1">Multi-pass membrane protein</topology>
    </subcellularLocation>
</comment>
<name>C6CD56_MUSP7</name>
<dbReference type="HOGENOM" id="CLU_075503_1_2_6"/>
<dbReference type="PANTHER" id="PTHR34300">
    <property type="entry name" value="QUEUOSINE PRECURSOR TRANSPORTER-RELATED"/>
    <property type="match status" value="1"/>
</dbReference>
<dbReference type="HAMAP" id="MF_02088">
    <property type="entry name" value="Q_prec_transport"/>
    <property type="match status" value="1"/>
</dbReference>
<dbReference type="eggNOG" id="COG1738">
    <property type="taxonomic scope" value="Bacteria"/>
</dbReference>
<feature type="transmembrane region" description="Helical" evidence="1">
    <location>
        <begin position="108"/>
        <end position="130"/>
    </location>
</feature>
<reference evidence="2" key="1">
    <citation type="submission" date="2009-06" db="EMBL/GenBank/DDBJ databases">
        <title>Complete sequence of Dickeya dadantii Ech703.</title>
        <authorList>
            <consortium name="US DOE Joint Genome Institute"/>
            <person name="Lucas S."/>
            <person name="Copeland A."/>
            <person name="Lapidus A."/>
            <person name="Glavina del Rio T."/>
            <person name="Dalin E."/>
            <person name="Tice H."/>
            <person name="Bruce D."/>
            <person name="Goodwin L."/>
            <person name="Pitluck S."/>
            <person name="Chertkov O."/>
            <person name="Brettin T."/>
            <person name="Detter J.C."/>
            <person name="Han C."/>
            <person name="Larimer F."/>
            <person name="Land M."/>
            <person name="Hauser L."/>
            <person name="Kyrpides N."/>
            <person name="Mikhailova N."/>
            <person name="Balakrishnan V."/>
            <person name="Glasner J."/>
            <person name="Perna N.T."/>
        </authorList>
    </citation>
    <scope>NUCLEOTIDE SEQUENCE [LARGE SCALE GENOMIC DNA]</scope>
    <source>
        <strain evidence="2">Ech703</strain>
    </source>
</reference>
<keyword evidence="3" id="KW-1185">Reference proteome</keyword>
<evidence type="ECO:0000313" key="3">
    <source>
        <dbReference type="Proteomes" id="UP000002734"/>
    </source>
</evidence>
<feature type="transmembrane region" description="Helical" evidence="1">
    <location>
        <begin position="253"/>
        <end position="272"/>
    </location>
</feature>
<dbReference type="AlphaFoldDB" id="C6CD56"/>
<sequence length="289" mass="32714">MDSNKKFKLLGFNHSGELSANVMVLSTGKTINMNLKELVDSEISDDLSRHELNALYKKLYSGKEITTAYEIADRNERSWYAYLLISVALSVIYIFSNIAGSKPIFVPWLNMVVPTAIFIYPLTFILVDILNEFYGLRLARRTIFIAFFSNLFFVLSLWCTSLTPSLPEWEFGKTYNGIVESIMSVLVASSLAYLISENINAWVLHKIKILTKSRYLFIRVITSTVTASAVDSVIFCTVAFYNVLSVDVIKVMIMSQLLIKVVYAVLGVGPIYGTRRLFRTYINAIPARN</sequence>
<keyword evidence="1" id="KW-1003">Cell membrane</keyword>
<feature type="transmembrane region" description="Helical" evidence="1">
    <location>
        <begin position="142"/>
        <end position="163"/>
    </location>
</feature>
<dbReference type="GO" id="GO:0005886">
    <property type="term" value="C:plasma membrane"/>
    <property type="evidence" value="ECO:0007669"/>
    <property type="project" value="UniProtKB-SubCell"/>
</dbReference>
<dbReference type="PANTHER" id="PTHR34300:SF2">
    <property type="entry name" value="QUEUOSINE PRECURSOR TRANSPORTER-RELATED"/>
    <property type="match status" value="1"/>
</dbReference>
<evidence type="ECO:0000313" key="2">
    <source>
        <dbReference type="EMBL" id="ACS86927.1"/>
    </source>
</evidence>